<dbReference type="EMBL" id="BOSE01000003">
    <property type="protein sequence ID" value="GIP16585.1"/>
    <property type="molecule type" value="Genomic_DNA"/>
</dbReference>
<proteinExistence type="predicted"/>
<reference evidence="1" key="1">
    <citation type="submission" date="2021-03" db="EMBL/GenBank/DDBJ databases">
        <title>Antimicrobial resistance genes in bacteria isolated from Japanese honey, and their potential for conferring macrolide and lincosamide resistance in the American foulbrood pathogen Paenibacillus larvae.</title>
        <authorList>
            <person name="Okamoto M."/>
            <person name="Kumagai M."/>
            <person name="Kanamori H."/>
            <person name="Takamatsu D."/>
        </authorList>
    </citation>
    <scope>NUCLEOTIDE SEQUENCE</scope>
    <source>
        <strain evidence="1">J40TS1</strain>
    </source>
</reference>
<sequence>MRNNEFSNVCYLSEDKSKSAHNLEGYLFLLDHIATGNGTGLELYNSVLESWNYTLHDLEKNCRFEYGF</sequence>
<evidence type="ECO:0000313" key="2">
    <source>
        <dbReference type="Proteomes" id="UP000683139"/>
    </source>
</evidence>
<dbReference type="Proteomes" id="UP000683139">
    <property type="component" value="Unassembled WGS sequence"/>
</dbReference>
<dbReference type="AlphaFoldDB" id="A0A919YNQ2"/>
<organism evidence="1 2">
    <name type="scientific">Paenibacillus montaniterrae</name>
    <dbReference type="NCBI Taxonomy" id="429341"/>
    <lineage>
        <taxon>Bacteria</taxon>
        <taxon>Bacillati</taxon>
        <taxon>Bacillota</taxon>
        <taxon>Bacilli</taxon>
        <taxon>Bacillales</taxon>
        <taxon>Paenibacillaceae</taxon>
        <taxon>Paenibacillus</taxon>
    </lineage>
</organism>
<keyword evidence="2" id="KW-1185">Reference proteome</keyword>
<evidence type="ECO:0000313" key="1">
    <source>
        <dbReference type="EMBL" id="GIP16585.1"/>
    </source>
</evidence>
<accession>A0A919YNQ2</accession>
<protein>
    <submittedName>
        <fullName evidence="1">Uncharacterized protein</fullName>
    </submittedName>
</protein>
<gene>
    <name evidence="1" type="ORF">J40TS1_22270</name>
</gene>
<name>A0A919YNQ2_9BACL</name>
<comment type="caution">
    <text evidence="1">The sequence shown here is derived from an EMBL/GenBank/DDBJ whole genome shotgun (WGS) entry which is preliminary data.</text>
</comment>